<dbReference type="EMBL" id="BAAAQQ010000007">
    <property type="protein sequence ID" value="GAA2121062.1"/>
    <property type="molecule type" value="Genomic_DNA"/>
</dbReference>
<evidence type="ECO:0000256" key="8">
    <source>
        <dbReference type="ARBA" id="ARBA00023316"/>
    </source>
</evidence>
<dbReference type="RefSeq" id="WP_344303056.1">
    <property type="nucleotide sequence ID" value="NZ_BAAAQQ010000007.1"/>
</dbReference>
<keyword evidence="7" id="KW-0131">Cell cycle</keyword>
<keyword evidence="2" id="KW-0132">Cell division</keyword>
<protein>
    <submittedName>
        <fullName evidence="12">UDP-N-acetylmuramate--L-alanine ligase</fullName>
    </submittedName>
</protein>
<dbReference type="Pfam" id="PF08245">
    <property type="entry name" value="Mur_ligase_M"/>
    <property type="match status" value="1"/>
</dbReference>
<evidence type="ECO:0000259" key="10">
    <source>
        <dbReference type="Pfam" id="PF02875"/>
    </source>
</evidence>
<evidence type="ECO:0000256" key="5">
    <source>
        <dbReference type="ARBA" id="ARBA00022960"/>
    </source>
</evidence>
<keyword evidence="5" id="KW-0133">Cell shape</keyword>
<sequence>MKGTAPGPLAGERFHLLGIAGRGMAPLAVAARHLGAEVDGCDRAGVAEIHDFLVSAGITYARDHDVSHVHEGTTHVATSVATSDLPEMAAVGARCWHRSDLLARVLSARPSLGVTGSHGKGTVATLTTGALARAGLDPLAVLGILVHDFDGMARLGSGPVVAEVDDSDLSLARVTTDVAVVTNLDEDHPHLDISLRAAVQGVGEYVAKARDRVVLGPSPRAAALAAVAEAPVWTYGRDFRGRTVSARAGETVLDLNGPGGERERAVVRLLGPRTNVNAALAFVSALALGAEPAAAAAGLGDIGAMSRRLQHLGSPGGVHVFDDFGGKHPIAVREGIRALRAHYPSARITAVLEPYGPYLSRWGRRYARALGHADRVVLAPAVFHADYDAGRPFDEGWVKSCRVEPVLARDRDDAAAVACRLSEPGDVIVFFAQIHSAREMAEGLVAGAAR</sequence>
<evidence type="ECO:0000256" key="4">
    <source>
        <dbReference type="ARBA" id="ARBA00022840"/>
    </source>
</evidence>
<dbReference type="SUPFAM" id="SSF53623">
    <property type="entry name" value="MurD-like peptide ligases, catalytic domain"/>
    <property type="match status" value="1"/>
</dbReference>
<dbReference type="SUPFAM" id="SSF53244">
    <property type="entry name" value="MurD-like peptide ligases, peptide-binding domain"/>
    <property type="match status" value="1"/>
</dbReference>
<evidence type="ECO:0000259" key="11">
    <source>
        <dbReference type="Pfam" id="PF08245"/>
    </source>
</evidence>
<dbReference type="SUPFAM" id="SSF51984">
    <property type="entry name" value="MurCD N-terminal domain"/>
    <property type="match status" value="1"/>
</dbReference>
<dbReference type="GO" id="GO:0016874">
    <property type="term" value="F:ligase activity"/>
    <property type="evidence" value="ECO:0007669"/>
    <property type="project" value="UniProtKB-KW"/>
</dbReference>
<evidence type="ECO:0000256" key="6">
    <source>
        <dbReference type="ARBA" id="ARBA00022984"/>
    </source>
</evidence>
<dbReference type="Gene3D" id="3.90.190.20">
    <property type="entry name" value="Mur ligase, C-terminal domain"/>
    <property type="match status" value="1"/>
</dbReference>
<dbReference type="Pfam" id="PF01225">
    <property type="entry name" value="Mur_ligase"/>
    <property type="match status" value="1"/>
</dbReference>
<dbReference type="Pfam" id="PF02875">
    <property type="entry name" value="Mur_ligase_C"/>
    <property type="match status" value="1"/>
</dbReference>
<feature type="domain" description="Mur ligase C-terminal" evidence="10">
    <location>
        <begin position="307"/>
        <end position="432"/>
    </location>
</feature>
<evidence type="ECO:0000256" key="2">
    <source>
        <dbReference type="ARBA" id="ARBA00022618"/>
    </source>
</evidence>
<keyword evidence="3" id="KW-0547">Nucleotide-binding</keyword>
<dbReference type="InterPro" id="IPR036565">
    <property type="entry name" value="Mur-like_cat_sf"/>
</dbReference>
<keyword evidence="6" id="KW-0573">Peptidoglycan synthesis</keyword>
<evidence type="ECO:0000256" key="3">
    <source>
        <dbReference type="ARBA" id="ARBA00022741"/>
    </source>
</evidence>
<evidence type="ECO:0000259" key="9">
    <source>
        <dbReference type="Pfam" id="PF01225"/>
    </source>
</evidence>
<name>A0ABN2Y4A8_9ACTN</name>
<keyword evidence="8" id="KW-0961">Cell wall biogenesis/degradation</keyword>
<dbReference type="Gene3D" id="3.40.1190.10">
    <property type="entry name" value="Mur-like, catalytic domain"/>
    <property type="match status" value="1"/>
</dbReference>
<comment type="caution">
    <text evidence="12">The sequence shown here is derived from an EMBL/GenBank/DDBJ whole genome shotgun (WGS) entry which is preliminary data.</text>
</comment>
<evidence type="ECO:0000256" key="1">
    <source>
        <dbReference type="ARBA" id="ARBA00022598"/>
    </source>
</evidence>
<keyword evidence="13" id="KW-1185">Reference proteome</keyword>
<dbReference type="PANTHER" id="PTHR43445:SF3">
    <property type="entry name" value="UDP-N-ACETYLMURAMATE--L-ALANINE LIGASE"/>
    <property type="match status" value="1"/>
</dbReference>
<feature type="domain" description="Mur ligase central" evidence="11">
    <location>
        <begin position="114"/>
        <end position="283"/>
    </location>
</feature>
<evidence type="ECO:0000256" key="7">
    <source>
        <dbReference type="ARBA" id="ARBA00023306"/>
    </source>
</evidence>
<dbReference type="InterPro" id="IPR013221">
    <property type="entry name" value="Mur_ligase_cen"/>
</dbReference>
<proteinExistence type="predicted"/>
<keyword evidence="1 12" id="KW-0436">Ligase</keyword>
<reference evidence="12 13" key="1">
    <citation type="journal article" date="2019" name="Int. J. Syst. Evol. Microbiol.">
        <title>The Global Catalogue of Microorganisms (GCM) 10K type strain sequencing project: providing services to taxonomists for standard genome sequencing and annotation.</title>
        <authorList>
            <consortium name="The Broad Institute Genomics Platform"/>
            <consortium name="The Broad Institute Genome Sequencing Center for Infectious Disease"/>
            <person name="Wu L."/>
            <person name="Ma J."/>
        </authorList>
    </citation>
    <scope>NUCLEOTIDE SEQUENCE [LARGE SCALE GENOMIC DNA]</scope>
    <source>
        <strain evidence="12 13">JCM 16021</strain>
    </source>
</reference>
<dbReference type="InterPro" id="IPR004101">
    <property type="entry name" value="Mur_ligase_C"/>
</dbReference>
<evidence type="ECO:0000313" key="12">
    <source>
        <dbReference type="EMBL" id="GAA2121062.1"/>
    </source>
</evidence>
<keyword evidence="4" id="KW-0067">ATP-binding</keyword>
<dbReference type="Gene3D" id="3.40.50.720">
    <property type="entry name" value="NAD(P)-binding Rossmann-like Domain"/>
    <property type="match status" value="1"/>
</dbReference>
<dbReference type="InterPro" id="IPR036615">
    <property type="entry name" value="Mur_ligase_C_dom_sf"/>
</dbReference>
<feature type="domain" description="Mur ligase N-terminal catalytic" evidence="9">
    <location>
        <begin position="14"/>
        <end position="94"/>
    </location>
</feature>
<organism evidence="12 13">
    <name type="scientific">Nocardioides bigeumensis</name>
    <dbReference type="NCBI Taxonomy" id="433657"/>
    <lineage>
        <taxon>Bacteria</taxon>
        <taxon>Bacillati</taxon>
        <taxon>Actinomycetota</taxon>
        <taxon>Actinomycetes</taxon>
        <taxon>Propionibacteriales</taxon>
        <taxon>Nocardioidaceae</taxon>
        <taxon>Nocardioides</taxon>
    </lineage>
</organism>
<dbReference type="PANTHER" id="PTHR43445">
    <property type="entry name" value="UDP-N-ACETYLMURAMATE--L-ALANINE LIGASE-RELATED"/>
    <property type="match status" value="1"/>
</dbReference>
<evidence type="ECO:0000313" key="13">
    <source>
        <dbReference type="Proteomes" id="UP001500575"/>
    </source>
</evidence>
<gene>
    <name evidence="12" type="primary">murC_2</name>
    <name evidence="12" type="ORF">GCM10009843_14980</name>
</gene>
<dbReference type="Proteomes" id="UP001500575">
    <property type="component" value="Unassembled WGS sequence"/>
</dbReference>
<dbReference type="InterPro" id="IPR000713">
    <property type="entry name" value="Mur_ligase_N"/>
</dbReference>
<dbReference type="InterPro" id="IPR050061">
    <property type="entry name" value="MurCDEF_pg_biosynth"/>
</dbReference>
<accession>A0ABN2Y4A8</accession>